<organism evidence="1 2">
    <name type="scientific">Tessaracoccus flavus</name>
    <dbReference type="NCBI Taxonomy" id="1610493"/>
    <lineage>
        <taxon>Bacteria</taxon>
        <taxon>Bacillati</taxon>
        <taxon>Actinomycetota</taxon>
        <taxon>Actinomycetes</taxon>
        <taxon>Propionibacteriales</taxon>
        <taxon>Propionibacteriaceae</taxon>
        <taxon>Tessaracoccus</taxon>
    </lineage>
</organism>
<dbReference type="OrthoDB" id="6620093at2"/>
<evidence type="ECO:0000313" key="1">
    <source>
        <dbReference type="EMBL" id="AQP45142.1"/>
    </source>
</evidence>
<dbReference type="KEGG" id="tfl:RPIT_10340"/>
<gene>
    <name evidence="1" type="ORF">RPIT_10340</name>
</gene>
<reference evidence="1 2" key="1">
    <citation type="journal article" date="2016" name="Int. J. Syst. Evol. Microbiol.">
        <title>Tessaracoccus flavus sp. nov., isolated from the drainage system of a lindane-producing factory.</title>
        <authorList>
            <person name="Kumari R."/>
            <person name="Singh P."/>
            <person name="Schumann P."/>
            <person name="Lal R."/>
        </authorList>
    </citation>
    <scope>NUCLEOTIDE SEQUENCE [LARGE SCALE GENOMIC DNA]</scope>
    <source>
        <strain evidence="1 2">RP1T</strain>
    </source>
</reference>
<dbReference type="STRING" id="1610493.RPIT_10340"/>
<dbReference type="AlphaFoldDB" id="A0A1Q2CG96"/>
<accession>A0A1Q2CG96</accession>
<evidence type="ECO:0000313" key="2">
    <source>
        <dbReference type="Proteomes" id="UP000188324"/>
    </source>
</evidence>
<dbReference type="RefSeq" id="WP_093664761.1">
    <property type="nucleotide sequence ID" value="NZ_CP019605.1"/>
</dbReference>
<protein>
    <submittedName>
        <fullName evidence="1">Uncharacterized protein</fullName>
    </submittedName>
</protein>
<name>A0A1Q2CG96_9ACTN</name>
<dbReference type="Gene3D" id="3.40.50.2000">
    <property type="entry name" value="Glycogen Phosphorylase B"/>
    <property type="match status" value="2"/>
</dbReference>
<proteinExistence type="predicted"/>
<sequence>MNRPRAATFLVVSTSITAHTLNASKIVSGLVGRGHRVLWYAADRFAHTVALCGAEHLPAADDGGFEDTTARGGGLGRVKSLFRDEVVGRAATHRAALAAAVGGTRIDAVISDTLIPAASLSAADLGAPWVTFGDGPLLCWDDGTPPFGTGLPFHPGRAGRRRNRDVQALLDRWLYRPFLDDLNALRLDAGLGTVPTVREATVSPLLHLQGCTPSFEYPRAAGADHVHFVGALGPVPGSAPEVPPTLTRSQRSRPLAMVTQGTLRPDLSELAIPAARALVAEGFDVLVAGAQAGLWNPAPERVTALPRVDYPGALAESDLFVTNGGYTGVTLAVAAGVPIVQAGNSEEKPDIGARVRWSGVGASLRIRNPPVWLLRQTIRRVMGSPARIEASSRLSGESSCYDAAEISARLLGELAERTRG</sequence>
<keyword evidence="2" id="KW-1185">Reference proteome</keyword>
<dbReference type="Proteomes" id="UP000188324">
    <property type="component" value="Chromosome"/>
</dbReference>
<dbReference type="EMBL" id="CP019605">
    <property type="protein sequence ID" value="AQP45142.1"/>
    <property type="molecule type" value="Genomic_DNA"/>
</dbReference>
<dbReference type="SUPFAM" id="SSF53756">
    <property type="entry name" value="UDP-Glycosyltransferase/glycogen phosphorylase"/>
    <property type="match status" value="1"/>
</dbReference>